<dbReference type="Proteomes" id="UP000734854">
    <property type="component" value="Unassembled WGS sequence"/>
</dbReference>
<dbReference type="PANTHER" id="PTHR48476:SF1">
    <property type="entry name" value="SHORT-CHAIN DEHYDROGENASE TIC 32, CHLOROPLASTIC-LIKE"/>
    <property type="match status" value="1"/>
</dbReference>
<proteinExistence type="predicted"/>
<dbReference type="AlphaFoldDB" id="A0A8J5KFE2"/>
<dbReference type="Gene3D" id="3.40.50.720">
    <property type="entry name" value="NAD(P)-binding Rossmann-like Domain"/>
    <property type="match status" value="1"/>
</dbReference>
<name>A0A8J5KFE2_ZINOF</name>
<dbReference type="PANTHER" id="PTHR48476">
    <property type="entry name" value="SHORT-CHAIN DEHYDROGENASE TIC 32, CHLOROPLASTIC-LIKE"/>
    <property type="match status" value="1"/>
</dbReference>
<dbReference type="InterPro" id="IPR055280">
    <property type="entry name" value="TIC32"/>
</dbReference>
<gene>
    <name evidence="1" type="ORF">ZIOFF_062875</name>
</gene>
<evidence type="ECO:0000313" key="1">
    <source>
        <dbReference type="EMBL" id="KAG6479412.1"/>
    </source>
</evidence>
<dbReference type="EMBL" id="JACMSC010000017">
    <property type="protein sequence ID" value="KAG6479412.1"/>
    <property type="molecule type" value="Genomic_DNA"/>
</dbReference>
<organism evidence="1 2">
    <name type="scientific">Zingiber officinale</name>
    <name type="common">Ginger</name>
    <name type="synonym">Amomum zingiber</name>
    <dbReference type="NCBI Taxonomy" id="94328"/>
    <lineage>
        <taxon>Eukaryota</taxon>
        <taxon>Viridiplantae</taxon>
        <taxon>Streptophyta</taxon>
        <taxon>Embryophyta</taxon>
        <taxon>Tracheophyta</taxon>
        <taxon>Spermatophyta</taxon>
        <taxon>Magnoliopsida</taxon>
        <taxon>Liliopsida</taxon>
        <taxon>Zingiberales</taxon>
        <taxon>Zingiberaceae</taxon>
        <taxon>Zingiber</taxon>
    </lineage>
</organism>
<evidence type="ECO:0000313" key="2">
    <source>
        <dbReference type="Proteomes" id="UP000734854"/>
    </source>
</evidence>
<accession>A0A8J5KFE2</accession>
<dbReference type="SUPFAM" id="SSF51735">
    <property type="entry name" value="NAD(P)-binding Rossmann-fold domains"/>
    <property type="match status" value="1"/>
</dbReference>
<sequence>MGHLSMGCDPRTIGSFMPRVGGDHEDTKLRGCGAETGIECVGITVVPRTMTNDEQERGGRFLYGRRRAAHVYSWEDCVKDVRSRNWSNGIRAKTARVMALHSAHVIIRVRNLKVVDAVKQHILQNTPSAKINIIELKLSSQKSVRALSDKFLTMNLPLNILM</sequence>
<dbReference type="InterPro" id="IPR036291">
    <property type="entry name" value="NAD(P)-bd_dom_sf"/>
</dbReference>
<keyword evidence="2" id="KW-1185">Reference proteome</keyword>
<comment type="caution">
    <text evidence="1">The sequence shown here is derived from an EMBL/GenBank/DDBJ whole genome shotgun (WGS) entry which is preliminary data.</text>
</comment>
<reference evidence="1 2" key="1">
    <citation type="submission" date="2020-08" db="EMBL/GenBank/DDBJ databases">
        <title>Plant Genome Project.</title>
        <authorList>
            <person name="Zhang R.-G."/>
        </authorList>
    </citation>
    <scope>NUCLEOTIDE SEQUENCE [LARGE SCALE GENOMIC DNA]</scope>
    <source>
        <tissue evidence="1">Rhizome</tissue>
    </source>
</reference>
<protein>
    <submittedName>
        <fullName evidence="1">Uncharacterized protein</fullName>
    </submittedName>
</protein>